<reference evidence="2 3" key="1">
    <citation type="submission" date="2018-05" db="EMBL/GenBank/DDBJ databases">
        <title>Marinilabilia rubrum sp. nov., isolated from saltern sediment.</title>
        <authorList>
            <person name="Zhang R."/>
        </authorList>
    </citation>
    <scope>NUCLEOTIDE SEQUENCE [LARGE SCALE GENOMIC DNA]</scope>
    <source>
        <strain evidence="2 3">WTE16</strain>
    </source>
</reference>
<dbReference type="Gene3D" id="1.10.10.10">
    <property type="entry name" value="Winged helix-like DNA-binding domain superfamily/Winged helix DNA-binding domain"/>
    <property type="match status" value="1"/>
</dbReference>
<dbReference type="Proteomes" id="UP000244956">
    <property type="component" value="Unassembled WGS sequence"/>
</dbReference>
<accession>A0A2U2BD21</accession>
<evidence type="ECO:0000313" key="2">
    <source>
        <dbReference type="EMBL" id="PWE00962.1"/>
    </source>
</evidence>
<dbReference type="InterPro" id="IPR051815">
    <property type="entry name" value="Molybdate_resp_trans_reg"/>
</dbReference>
<dbReference type="AlphaFoldDB" id="A0A2U2BD21"/>
<dbReference type="InterPro" id="IPR036390">
    <property type="entry name" value="WH_DNA-bd_sf"/>
</dbReference>
<protein>
    <recommendedName>
        <fullName evidence="1">HTH lysR-type domain-containing protein</fullName>
    </recommendedName>
</protein>
<proteinExistence type="predicted"/>
<comment type="caution">
    <text evidence="2">The sequence shown here is derived from an EMBL/GenBank/DDBJ whole genome shotgun (WGS) entry which is preliminary data.</text>
</comment>
<keyword evidence="3" id="KW-1185">Reference proteome</keyword>
<evidence type="ECO:0000313" key="3">
    <source>
        <dbReference type="Proteomes" id="UP000244956"/>
    </source>
</evidence>
<feature type="domain" description="HTH lysR-type" evidence="1">
    <location>
        <begin position="23"/>
        <end position="85"/>
    </location>
</feature>
<sequence length="116" mass="12702">MNFIVKGEISIETECGIKISSKTMKLFGLVKKTGALNTAARELGMSYSHAWNTVYKINCQLNHPLVVTRRGGKGGGIAYLTPEGEELLKSFTALQKEIRRLIKSTGINDKKTSLSA</sequence>
<dbReference type="InterPro" id="IPR000847">
    <property type="entry name" value="LysR_HTH_N"/>
</dbReference>
<dbReference type="Pfam" id="PF00126">
    <property type="entry name" value="HTH_1"/>
    <property type="match status" value="1"/>
</dbReference>
<dbReference type="PANTHER" id="PTHR30432:SF1">
    <property type="entry name" value="DNA-BINDING TRANSCRIPTIONAL DUAL REGULATOR MODE"/>
    <property type="match status" value="1"/>
</dbReference>
<dbReference type="GO" id="GO:0003700">
    <property type="term" value="F:DNA-binding transcription factor activity"/>
    <property type="evidence" value="ECO:0007669"/>
    <property type="project" value="InterPro"/>
</dbReference>
<name>A0A2U2BD21_9BACT</name>
<gene>
    <name evidence="2" type="ORF">DDZ16_00270</name>
</gene>
<dbReference type="EMBL" id="QEWP01000001">
    <property type="protein sequence ID" value="PWE00962.1"/>
    <property type="molecule type" value="Genomic_DNA"/>
</dbReference>
<evidence type="ECO:0000259" key="1">
    <source>
        <dbReference type="Pfam" id="PF00126"/>
    </source>
</evidence>
<dbReference type="SUPFAM" id="SSF46785">
    <property type="entry name" value="Winged helix' DNA-binding domain"/>
    <property type="match status" value="1"/>
</dbReference>
<organism evidence="2 3">
    <name type="scientific">Marinilabilia rubra</name>
    <dbReference type="NCBI Taxonomy" id="2162893"/>
    <lineage>
        <taxon>Bacteria</taxon>
        <taxon>Pseudomonadati</taxon>
        <taxon>Bacteroidota</taxon>
        <taxon>Bacteroidia</taxon>
        <taxon>Marinilabiliales</taxon>
        <taxon>Marinilabiliaceae</taxon>
        <taxon>Marinilabilia</taxon>
    </lineage>
</organism>
<dbReference type="InterPro" id="IPR036388">
    <property type="entry name" value="WH-like_DNA-bd_sf"/>
</dbReference>
<dbReference type="PANTHER" id="PTHR30432">
    <property type="entry name" value="TRANSCRIPTIONAL REGULATOR MODE"/>
    <property type="match status" value="1"/>
</dbReference>